<comment type="caution">
    <text evidence="1">The sequence shown here is derived from an EMBL/GenBank/DDBJ whole genome shotgun (WGS) entry which is preliminary data.</text>
</comment>
<accession>A0A814N791</accession>
<name>A0A814N791_9BILA</name>
<reference evidence="1" key="1">
    <citation type="submission" date="2021-02" db="EMBL/GenBank/DDBJ databases">
        <authorList>
            <person name="Nowell W R."/>
        </authorList>
    </citation>
    <scope>NUCLEOTIDE SEQUENCE</scope>
</reference>
<protein>
    <submittedName>
        <fullName evidence="1">Uncharacterized protein</fullName>
    </submittedName>
</protein>
<evidence type="ECO:0000313" key="1">
    <source>
        <dbReference type="EMBL" id="CAF1089291.1"/>
    </source>
</evidence>
<keyword evidence="3" id="KW-1185">Reference proteome</keyword>
<proteinExistence type="predicted"/>
<evidence type="ECO:0000313" key="2">
    <source>
        <dbReference type="EMBL" id="CAF3854815.1"/>
    </source>
</evidence>
<dbReference type="EMBL" id="CAJOBC010005185">
    <property type="protein sequence ID" value="CAF3854815.1"/>
    <property type="molecule type" value="Genomic_DNA"/>
</dbReference>
<dbReference type="Proteomes" id="UP000663829">
    <property type="component" value="Unassembled WGS sequence"/>
</dbReference>
<gene>
    <name evidence="1" type="ORF">GPM918_LOCUS18174</name>
    <name evidence="2" type="ORF">SRO942_LOCUS18171</name>
</gene>
<sequence length="84" mass="9617">MQLELIVYQILISRFEQLAEGYKISRFEQLAEGYKEKLKFCKEFCDQTNANSGALILKPQVRNGPLEAIRLVQPSNVPVLRFGS</sequence>
<dbReference type="Proteomes" id="UP000681722">
    <property type="component" value="Unassembled WGS sequence"/>
</dbReference>
<evidence type="ECO:0000313" key="3">
    <source>
        <dbReference type="Proteomes" id="UP000663829"/>
    </source>
</evidence>
<organism evidence="1 3">
    <name type="scientific">Didymodactylos carnosus</name>
    <dbReference type="NCBI Taxonomy" id="1234261"/>
    <lineage>
        <taxon>Eukaryota</taxon>
        <taxon>Metazoa</taxon>
        <taxon>Spiralia</taxon>
        <taxon>Gnathifera</taxon>
        <taxon>Rotifera</taxon>
        <taxon>Eurotatoria</taxon>
        <taxon>Bdelloidea</taxon>
        <taxon>Philodinida</taxon>
        <taxon>Philodinidae</taxon>
        <taxon>Didymodactylos</taxon>
    </lineage>
</organism>
<dbReference type="EMBL" id="CAJNOQ010005185">
    <property type="protein sequence ID" value="CAF1089291.1"/>
    <property type="molecule type" value="Genomic_DNA"/>
</dbReference>
<dbReference type="AlphaFoldDB" id="A0A814N791"/>